<gene>
    <name evidence="1" type="ORF">BDV98DRAFT_598427</name>
</gene>
<protein>
    <submittedName>
        <fullName evidence="1">Uncharacterized protein</fullName>
    </submittedName>
</protein>
<dbReference type="Proteomes" id="UP000305067">
    <property type="component" value="Unassembled WGS sequence"/>
</dbReference>
<organism evidence="1 2">
    <name type="scientific">Pterulicium gracile</name>
    <dbReference type="NCBI Taxonomy" id="1884261"/>
    <lineage>
        <taxon>Eukaryota</taxon>
        <taxon>Fungi</taxon>
        <taxon>Dikarya</taxon>
        <taxon>Basidiomycota</taxon>
        <taxon>Agaricomycotina</taxon>
        <taxon>Agaricomycetes</taxon>
        <taxon>Agaricomycetidae</taxon>
        <taxon>Agaricales</taxon>
        <taxon>Pleurotineae</taxon>
        <taxon>Pterulaceae</taxon>
        <taxon>Pterulicium</taxon>
    </lineage>
</organism>
<evidence type="ECO:0000313" key="1">
    <source>
        <dbReference type="EMBL" id="TFK95625.1"/>
    </source>
</evidence>
<evidence type="ECO:0000313" key="2">
    <source>
        <dbReference type="Proteomes" id="UP000305067"/>
    </source>
</evidence>
<proteinExistence type="predicted"/>
<sequence>MSDDSIAVGQSARLQETPLLPPSELRMDRKRDYRLLRRSQAKGSDLAAQECFLRQETLAAFTPVIQRAAANPLKVSPAGVACACGLASGVEAFEREETSGRALKTLRKKYSALVSALCTFFLTLRTTSQLAELHDTLTQCEGRCDMSDPDVYFLHPVHDDGPHTPKNQMEPRLIGFVSASFCLFARLVEDLRPGTLESIYQEAITHSRSQAGRDRSAGSTGYEAMAAFLVPNADDTMEACYQ</sequence>
<dbReference type="AlphaFoldDB" id="A0A5C3Q0G4"/>
<reference evidence="1 2" key="1">
    <citation type="journal article" date="2019" name="Nat. Ecol. Evol.">
        <title>Megaphylogeny resolves global patterns of mushroom evolution.</title>
        <authorList>
            <person name="Varga T."/>
            <person name="Krizsan K."/>
            <person name="Foldi C."/>
            <person name="Dima B."/>
            <person name="Sanchez-Garcia M."/>
            <person name="Sanchez-Ramirez S."/>
            <person name="Szollosi G.J."/>
            <person name="Szarkandi J.G."/>
            <person name="Papp V."/>
            <person name="Albert L."/>
            <person name="Andreopoulos W."/>
            <person name="Angelini C."/>
            <person name="Antonin V."/>
            <person name="Barry K.W."/>
            <person name="Bougher N.L."/>
            <person name="Buchanan P."/>
            <person name="Buyck B."/>
            <person name="Bense V."/>
            <person name="Catcheside P."/>
            <person name="Chovatia M."/>
            <person name="Cooper J."/>
            <person name="Damon W."/>
            <person name="Desjardin D."/>
            <person name="Finy P."/>
            <person name="Geml J."/>
            <person name="Haridas S."/>
            <person name="Hughes K."/>
            <person name="Justo A."/>
            <person name="Karasinski D."/>
            <person name="Kautmanova I."/>
            <person name="Kiss B."/>
            <person name="Kocsube S."/>
            <person name="Kotiranta H."/>
            <person name="LaButti K.M."/>
            <person name="Lechner B.E."/>
            <person name="Liimatainen K."/>
            <person name="Lipzen A."/>
            <person name="Lukacs Z."/>
            <person name="Mihaltcheva S."/>
            <person name="Morgado L.N."/>
            <person name="Niskanen T."/>
            <person name="Noordeloos M.E."/>
            <person name="Ohm R.A."/>
            <person name="Ortiz-Santana B."/>
            <person name="Ovrebo C."/>
            <person name="Racz N."/>
            <person name="Riley R."/>
            <person name="Savchenko A."/>
            <person name="Shiryaev A."/>
            <person name="Soop K."/>
            <person name="Spirin V."/>
            <person name="Szebenyi C."/>
            <person name="Tomsovsky M."/>
            <person name="Tulloss R.E."/>
            <person name="Uehling J."/>
            <person name="Grigoriev I.V."/>
            <person name="Vagvolgyi C."/>
            <person name="Papp T."/>
            <person name="Martin F.M."/>
            <person name="Miettinen O."/>
            <person name="Hibbett D.S."/>
            <person name="Nagy L.G."/>
        </authorList>
    </citation>
    <scope>NUCLEOTIDE SEQUENCE [LARGE SCALE GENOMIC DNA]</scope>
    <source>
        <strain evidence="1 2">CBS 309.79</strain>
    </source>
</reference>
<keyword evidence="2" id="KW-1185">Reference proteome</keyword>
<name>A0A5C3Q0G4_9AGAR</name>
<accession>A0A5C3Q0G4</accession>
<dbReference type="EMBL" id="ML178879">
    <property type="protein sequence ID" value="TFK95625.1"/>
    <property type="molecule type" value="Genomic_DNA"/>
</dbReference>